<dbReference type="Pfam" id="PF03690">
    <property type="entry name" value="MYG1_exonuc"/>
    <property type="match status" value="1"/>
</dbReference>
<protein>
    <recommendedName>
        <fullName evidence="4">Metal-dependent hydrolase</fullName>
    </recommendedName>
</protein>
<dbReference type="PANTHER" id="PTHR11215:SF1">
    <property type="entry name" value="MYG1 EXONUCLEASE"/>
    <property type="match status" value="1"/>
</dbReference>
<reference evidence="2 3" key="1">
    <citation type="journal article" date="2016" name="Nat. Commun.">
        <title>Thousands of microbial genomes shed light on interconnected biogeochemical processes in an aquifer system.</title>
        <authorList>
            <person name="Anantharaman K."/>
            <person name="Brown C.T."/>
            <person name="Hug L.A."/>
            <person name="Sharon I."/>
            <person name="Castelle C.J."/>
            <person name="Probst A.J."/>
            <person name="Thomas B.C."/>
            <person name="Singh A."/>
            <person name="Wilkins M.J."/>
            <person name="Karaoz U."/>
            <person name="Brodie E.L."/>
            <person name="Williams K.H."/>
            <person name="Hubbard S.S."/>
            <person name="Banfield J.F."/>
        </authorList>
    </citation>
    <scope>NUCLEOTIDE SEQUENCE [LARGE SCALE GENOMIC DNA]</scope>
</reference>
<comment type="similarity">
    <text evidence="1">Belongs to the MYG1 family.</text>
</comment>
<dbReference type="PANTHER" id="PTHR11215">
    <property type="entry name" value="METAL DEPENDENT HYDROLASE - RELATED"/>
    <property type="match status" value="1"/>
</dbReference>
<organism evidence="2 3">
    <name type="scientific">Candidatus Nomurabacteria bacterium RIFCSPHIGHO2_12_FULL_37_29</name>
    <dbReference type="NCBI Taxonomy" id="1801759"/>
    <lineage>
        <taxon>Bacteria</taxon>
        <taxon>Candidatus Nomuraibacteriota</taxon>
    </lineage>
</organism>
<dbReference type="AlphaFoldDB" id="A0A1F6WB82"/>
<proteinExistence type="inferred from homology"/>
<dbReference type="InterPro" id="IPR003226">
    <property type="entry name" value="MYG1_exonuclease"/>
</dbReference>
<dbReference type="GO" id="GO:0005737">
    <property type="term" value="C:cytoplasm"/>
    <property type="evidence" value="ECO:0007669"/>
    <property type="project" value="TreeGrafter"/>
</dbReference>
<accession>A0A1F6WB82</accession>
<evidence type="ECO:0000313" key="3">
    <source>
        <dbReference type="Proteomes" id="UP000177052"/>
    </source>
</evidence>
<evidence type="ECO:0008006" key="4">
    <source>
        <dbReference type="Google" id="ProtNLM"/>
    </source>
</evidence>
<comment type="caution">
    <text evidence="2">The sequence shown here is derived from an EMBL/GenBank/DDBJ whole genome shotgun (WGS) entry which is preliminary data.</text>
</comment>
<dbReference type="EMBL" id="MFUJ01000024">
    <property type="protein sequence ID" value="OGI79151.1"/>
    <property type="molecule type" value="Genomic_DNA"/>
</dbReference>
<dbReference type="Proteomes" id="UP000177052">
    <property type="component" value="Unassembled WGS sequence"/>
</dbReference>
<evidence type="ECO:0000313" key="2">
    <source>
        <dbReference type="EMBL" id="OGI79151.1"/>
    </source>
</evidence>
<evidence type="ECO:0000256" key="1">
    <source>
        <dbReference type="ARBA" id="ARBA00010105"/>
    </source>
</evidence>
<name>A0A1F6WB82_9BACT</name>
<gene>
    <name evidence="2" type="ORF">A3F19_01375</name>
</gene>
<sequence>MEITNKRSTHSASSVPAAKTLVTHNGSFHADDVFAAATLILYLEKTNNDFSIQGGLASSWEIIRTRDFEIIETGDYVFDVGGVHDEKTNRFDHHQKGGAGNRAFGEVSIEYAAFGLVWRKFGIELTGSNEAAEFIDKHLVSPIDAHDNGFDLVEKKYEVFPYLIQDFFRVMRPTWRETDSQIDQMFSKSVLIAKEILLREIIHAKDTILSNQSIVLIYDNTKNKEILVFDKNYPSSDILNTLSETLFVVYPRDINDDWGVKAVRKNSKSFDNRKDFPSSWAGLRDEELQEITGVEDAVFCHRGLFLAVARTKEGAIKLAQIAVES</sequence>